<evidence type="ECO:0000256" key="2">
    <source>
        <dbReference type="SAM" id="MobiDB-lite"/>
    </source>
</evidence>
<dbReference type="EMBL" id="CP073720">
    <property type="protein sequence ID" value="UWP79823.1"/>
    <property type="molecule type" value="Genomic_DNA"/>
</dbReference>
<organism evidence="4 5">
    <name type="scientific">Dactylosporangium fulvum</name>
    <dbReference type="NCBI Taxonomy" id="53359"/>
    <lineage>
        <taxon>Bacteria</taxon>
        <taxon>Bacillati</taxon>
        <taxon>Actinomycetota</taxon>
        <taxon>Actinomycetes</taxon>
        <taxon>Micromonosporales</taxon>
        <taxon>Micromonosporaceae</taxon>
        <taxon>Dactylosporangium</taxon>
    </lineage>
</organism>
<dbReference type="Proteomes" id="UP001059617">
    <property type="component" value="Chromosome"/>
</dbReference>
<dbReference type="InterPro" id="IPR050345">
    <property type="entry name" value="Aliph_Amidase/BUP"/>
</dbReference>
<dbReference type="SUPFAM" id="SSF56317">
    <property type="entry name" value="Carbon-nitrogen hydrolase"/>
    <property type="match status" value="1"/>
</dbReference>
<dbReference type="PANTHER" id="PTHR43674">
    <property type="entry name" value="NITRILASE C965.09-RELATED"/>
    <property type="match status" value="1"/>
</dbReference>
<proteinExistence type="predicted"/>
<dbReference type="Gene3D" id="3.60.110.10">
    <property type="entry name" value="Carbon-nitrogen hydrolase"/>
    <property type="match status" value="1"/>
</dbReference>
<evidence type="ECO:0000256" key="1">
    <source>
        <dbReference type="ARBA" id="ARBA00022801"/>
    </source>
</evidence>
<dbReference type="Pfam" id="PF00795">
    <property type="entry name" value="CN_hydrolase"/>
    <property type="match status" value="1"/>
</dbReference>
<dbReference type="PANTHER" id="PTHR43674:SF2">
    <property type="entry name" value="BETA-UREIDOPROPIONASE"/>
    <property type="match status" value="1"/>
</dbReference>
<gene>
    <name evidence="4" type="ORF">Dfulv_32275</name>
</gene>
<reference evidence="4" key="2">
    <citation type="submission" date="2022-09" db="EMBL/GenBank/DDBJ databases">
        <title>Biosynthetic gene clusters of Dactylosporangioum fulvum.</title>
        <authorList>
            <person name="Caradec T."/>
        </authorList>
    </citation>
    <scope>NUCLEOTIDE SEQUENCE</scope>
    <source>
        <strain evidence="4">NRRL B-16292</strain>
    </source>
</reference>
<sequence>MTGFLLAGVQMRPAFGDARANLAASSFWIREAAARGAKLVVLPEAASAGYVFTDRAEAAQYAEPVPDGPTSTGWAALAAELEVWIVGGVTERDGDRVYNSAVFLGPGGHLGTFRKAHLWNDEKRIYDRNTTGFPVFDTPLGRIGVGICYDAWFPETFRSAALQGADLVVLPSNWVPVPGQPDDGPAMAHLMCMTGAHSNQCYVAGINRIGVERGQEFVGRSVLVGPDGWPLAGPASRNREELVTAEVDLIGTRRERRDNPFNQPLADRRPDLYSQLT</sequence>
<feature type="domain" description="CN hydrolase" evidence="3">
    <location>
        <begin position="4"/>
        <end position="249"/>
    </location>
</feature>
<evidence type="ECO:0000259" key="3">
    <source>
        <dbReference type="PROSITE" id="PS50263"/>
    </source>
</evidence>
<reference evidence="4" key="1">
    <citation type="submission" date="2021-04" db="EMBL/GenBank/DDBJ databases">
        <authorList>
            <person name="Hartkoorn R.C."/>
            <person name="Beaudoing E."/>
            <person name="Hot D."/>
        </authorList>
    </citation>
    <scope>NUCLEOTIDE SEQUENCE</scope>
    <source>
        <strain evidence="4">NRRL B-16292</strain>
    </source>
</reference>
<feature type="region of interest" description="Disordered" evidence="2">
    <location>
        <begin position="253"/>
        <end position="277"/>
    </location>
</feature>
<dbReference type="RefSeq" id="WP_259857581.1">
    <property type="nucleotide sequence ID" value="NZ_BAAAST010000001.1"/>
</dbReference>
<protein>
    <submittedName>
        <fullName evidence="4">Nitrilase family protein</fullName>
    </submittedName>
</protein>
<name>A0ABY5VQ35_9ACTN</name>
<dbReference type="InterPro" id="IPR036526">
    <property type="entry name" value="C-N_Hydrolase_sf"/>
</dbReference>
<keyword evidence="5" id="KW-1185">Reference proteome</keyword>
<evidence type="ECO:0000313" key="4">
    <source>
        <dbReference type="EMBL" id="UWP79823.1"/>
    </source>
</evidence>
<dbReference type="InterPro" id="IPR003010">
    <property type="entry name" value="C-N_Hydrolase"/>
</dbReference>
<dbReference type="CDD" id="cd07580">
    <property type="entry name" value="nitrilase_2"/>
    <property type="match status" value="1"/>
</dbReference>
<evidence type="ECO:0000313" key="5">
    <source>
        <dbReference type="Proteomes" id="UP001059617"/>
    </source>
</evidence>
<accession>A0ABY5VQ35</accession>
<dbReference type="PROSITE" id="PS50263">
    <property type="entry name" value="CN_HYDROLASE"/>
    <property type="match status" value="1"/>
</dbReference>
<keyword evidence="1" id="KW-0378">Hydrolase</keyword>